<dbReference type="VEuPathDB" id="AmoebaDB:EIN_168070"/>
<protein>
    <submittedName>
        <fullName evidence="2">Sec7 domain containing protein</fullName>
    </submittedName>
</protein>
<dbReference type="SUPFAM" id="SSF48425">
    <property type="entry name" value="Sec7 domain"/>
    <property type="match status" value="1"/>
</dbReference>
<evidence type="ECO:0000313" key="3">
    <source>
        <dbReference type="Proteomes" id="UP000014680"/>
    </source>
</evidence>
<sequence length="643" mass="72997">MSQADINVIKTVESMMATVNKKTVKLNEICESIKTQMQDVKYTENVLSGTDAFITPFFEVIDEAFLMKKSGTCVKAIDFIQQLIEKKFLISKTMTYHGESLDVGEILVNILSATFKYISLPTNLPMAKCLKTVVEVFNEQLNPKCFKKIFVTLYDLAMVVHATDPNIVTYQSYLENVVSVVLTNLDAHSENPKDQTAKAVVLSKTLFDEITKYSTSPWTECNRGVECHTTYVNSITNEAKILINAKSRKTILPFEKTFFEKLSPFCSNKEFFDPQLVAQVSLSLILNANDTNTEVIQSCLDILGILVDKYRQLMTDNLGVIMSRVVIHLLNKQSVPIQLQVLNFLKSFFTLPNIAEELFFNYDCNVDAPNLYETIIRILVSLFSIPETCGLSVEILLCVYSSFYEVTKEYSEDVLKNNNNDENAFPIKKYDVKCLKQTKNLITEGLTVFAKSAKQGVLYFIEKKLCENTPQSIMAFLRQFKVDRIALGDYLGGAGETNQKCLELLLNTLDFKDKPLDLSMREMFDQFVMGGEGQVVERVINAFSRRFSECNPGIFNGITADEIYQITMTVICLSTEKHNPSAKIKVFDTFDKFSDVIVTDKGFNIKLDKEQLRGIFERVEKTPFLIQKDDTTSKAMKITLKRT</sequence>
<evidence type="ECO:0000313" key="2">
    <source>
        <dbReference type="EMBL" id="ELP84452.1"/>
    </source>
</evidence>
<dbReference type="OrthoDB" id="18431at2759"/>
<dbReference type="InterPro" id="IPR023394">
    <property type="entry name" value="Sec7_C_sf"/>
</dbReference>
<dbReference type="PROSITE" id="PS50190">
    <property type="entry name" value="SEC7"/>
    <property type="match status" value="1"/>
</dbReference>
<dbReference type="Gene3D" id="1.10.220.20">
    <property type="match status" value="1"/>
</dbReference>
<accession>A0A0A1TVK6</accession>
<dbReference type="EMBL" id="KB207112">
    <property type="protein sequence ID" value="ELP84452.1"/>
    <property type="molecule type" value="Genomic_DNA"/>
</dbReference>
<dbReference type="SUPFAM" id="SSF48371">
    <property type="entry name" value="ARM repeat"/>
    <property type="match status" value="1"/>
</dbReference>
<reference evidence="2 3" key="1">
    <citation type="submission" date="2012-10" db="EMBL/GenBank/DDBJ databases">
        <authorList>
            <person name="Zafar N."/>
            <person name="Inman J."/>
            <person name="Hall N."/>
            <person name="Lorenzi H."/>
            <person name="Caler E."/>
        </authorList>
    </citation>
    <scope>NUCLEOTIDE SEQUENCE [LARGE SCALE GENOMIC DNA]</scope>
    <source>
        <strain evidence="2 3">IP1</strain>
    </source>
</reference>
<dbReference type="KEGG" id="eiv:EIN_168070"/>
<feature type="non-terminal residue" evidence="2">
    <location>
        <position position="1"/>
    </location>
</feature>
<dbReference type="GeneID" id="14883405"/>
<proteinExistence type="predicted"/>
<dbReference type="InterPro" id="IPR000904">
    <property type="entry name" value="Sec7_dom"/>
</dbReference>
<dbReference type="GO" id="GO:0032012">
    <property type="term" value="P:regulation of ARF protein signal transduction"/>
    <property type="evidence" value="ECO:0007669"/>
    <property type="project" value="InterPro"/>
</dbReference>
<dbReference type="SMART" id="SM00222">
    <property type="entry name" value="Sec7"/>
    <property type="match status" value="1"/>
</dbReference>
<keyword evidence="3" id="KW-1185">Reference proteome</keyword>
<dbReference type="PANTHER" id="PTHR10663">
    <property type="entry name" value="GUANYL-NUCLEOTIDE EXCHANGE FACTOR"/>
    <property type="match status" value="1"/>
</dbReference>
<organism evidence="2 3">
    <name type="scientific">Entamoeba invadens IP1</name>
    <dbReference type="NCBI Taxonomy" id="370355"/>
    <lineage>
        <taxon>Eukaryota</taxon>
        <taxon>Amoebozoa</taxon>
        <taxon>Evosea</taxon>
        <taxon>Archamoebae</taxon>
        <taxon>Mastigamoebida</taxon>
        <taxon>Entamoebidae</taxon>
        <taxon>Entamoeba</taxon>
    </lineage>
</organism>
<dbReference type="AlphaFoldDB" id="A0A0A1TVK6"/>
<dbReference type="RefSeq" id="XP_004183798.1">
    <property type="nucleotide sequence ID" value="XM_004183750.1"/>
</dbReference>
<dbReference type="Pfam" id="PF12783">
    <property type="entry name" value="Sec7-like_HUS"/>
    <property type="match status" value="1"/>
</dbReference>
<dbReference type="Gene3D" id="1.10.1000.11">
    <property type="entry name" value="Arf Nucleotide-binding Site Opener,domain 2"/>
    <property type="match status" value="1"/>
</dbReference>
<evidence type="ECO:0000259" key="1">
    <source>
        <dbReference type="PROSITE" id="PS50190"/>
    </source>
</evidence>
<dbReference type="PANTHER" id="PTHR10663:SF375">
    <property type="entry name" value="LD29171P"/>
    <property type="match status" value="1"/>
</dbReference>
<dbReference type="InterPro" id="IPR035999">
    <property type="entry name" value="Sec7_dom_sf"/>
</dbReference>
<name>A0A0A1TVK6_ENTIV</name>
<feature type="domain" description="SEC7" evidence="1">
    <location>
        <begin position="431"/>
        <end position="622"/>
    </location>
</feature>
<dbReference type="Pfam" id="PF01369">
    <property type="entry name" value="Sec7"/>
    <property type="match status" value="1"/>
</dbReference>
<dbReference type="Proteomes" id="UP000014680">
    <property type="component" value="Unassembled WGS sequence"/>
</dbReference>
<gene>
    <name evidence="2" type="ORF">EIN_168070</name>
</gene>
<feature type="non-terminal residue" evidence="2">
    <location>
        <position position="643"/>
    </location>
</feature>
<dbReference type="GO" id="GO:0005085">
    <property type="term" value="F:guanyl-nucleotide exchange factor activity"/>
    <property type="evidence" value="ECO:0007669"/>
    <property type="project" value="InterPro"/>
</dbReference>
<dbReference type="InterPro" id="IPR032691">
    <property type="entry name" value="Mon2/Sec7/BIG1-like_HUS"/>
</dbReference>
<dbReference type="InterPro" id="IPR016024">
    <property type="entry name" value="ARM-type_fold"/>
</dbReference>